<dbReference type="InterPro" id="IPR036901">
    <property type="entry name" value="Asp/Orn_carbamoylTrfase_sf"/>
</dbReference>
<dbReference type="Pfam" id="PF00185">
    <property type="entry name" value="OTCace"/>
    <property type="match status" value="1"/>
</dbReference>
<dbReference type="FunFam" id="3.40.50.1370:FF:000008">
    <property type="entry name" value="Ornithine carbamoyltransferase"/>
    <property type="match status" value="1"/>
</dbReference>
<dbReference type="NCBIfam" id="NF001986">
    <property type="entry name" value="PRK00779.1"/>
    <property type="match status" value="1"/>
</dbReference>
<dbReference type="GO" id="GO:0016597">
    <property type="term" value="F:amino acid binding"/>
    <property type="evidence" value="ECO:0007669"/>
    <property type="project" value="InterPro"/>
</dbReference>
<feature type="domain" description="Aspartate/ornithine carbamoyltransferase carbamoyl-P binding" evidence="3">
    <location>
        <begin position="3"/>
        <end position="135"/>
    </location>
</feature>
<name>A0A094PZ22_9ZZZZ</name>
<dbReference type="GO" id="GO:0042450">
    <property type="term" value="P:L-arginine biosynthetic process via ornithine"/>
    <property type="evidence" value="ECO:0007669"/>
    <property type="project" value="TreeGrafter"/>
</dbReference>
<dbReference type="InterPro" id="IPR006131">
    <property type="entry name" value="Asp_carbamoyltransf_Asp/Orn-bd"/>
</dbReference>
<evidence type="ECO:0000259" key="2">
    <source>
        <dbReference type="Pfam" id="PF00185"/>
    </source>
</evidence>
<dbReference type="InterPro" id="IPR006132">
    <property type="entry name" value="Asp/Orn_carbamoyltranf_P-bd"/>
</dbReference>
<dbReference type="Pfam" id="PF02729">
    <property type="entry name" value="OTCace_N"/>
    <property type="match status" value="1"/>
</dbReference>
<dbReference type="PRINTS" id="PR00100">
    <property type="entry name" value="AOTCASE"/>
</dbReference>
<organism evidence="4">
    <name type="scientific">freshwater metagenome</name>
    <dbReference type="NCBI Taxonomy" id="449393"/>
    <lineage>
        <taxon>unclassified sequences</taxon>
        <taxon>metagenomes</taxon>
        <taxon>ecological metagenomes</taxon>
    </lineage>
</organism>
<feature type="domain" description="Aspartate/ornithine carbamoyltransferase Asp/Orn-binding" evidence="2">
    <location>
        <begin position="143"/>
        <end position="291"/>
    </location>
</feature>
<evidence type="ECO:0000313" key="4">
    <source>
        <dbReference type="EMBL" id="KGA14984.1"/>
    </source>
</evidence>
<evidence type="ECO:0000259" key="3">
    <source>
        <dbReference type="Pfam" id="PF02729"/>
    </source>
</evidence>
<sequence length="296" mass="31754">MTRHLVDIASLSVAELRHILDLSVAAPKPALAGKGVALIFEKPSNRTRHSMEMAVVQLGGHPVYTRGEEVGLDVRESVEDVTRIMAGYHAVLAARVFRHSFIERMVAVSDVPVINMLSDASHPLQALADIITMEEHVGPIAQSTVAYIGDYNNVARSLAEAVCLLGGTISLGCPSAYDADDDELARLAALGGAVRQSASPQEAIAGADVVHTDTWISMGQEEESAIRRKIFSKYCVDANLMALAAPNAKFMHCMPAHRGEEVSADVFDGPNSVVIQQGHHRLTAARGALAWVMEKS</sequence>
<dbReference type="InterPro" id="IPR006130">
    <property type="entry name" value="Asp/Orn_carbamoylTrfase"/>
</dbReference>
<evidence type="ECO:0000256" key="1">
    <source>
        <dbReference type="ARBA" id="ARBA00022679"/>
    </source>
</evidence>
<dbReference type="InterPro" id="IPR002292">
    <property type="entry name" value="Orn/put_carbamltrans"/>
</dbReference>
<proteinExistence type="predicted"/>
<comment type="caution">
    <text evidence="4">The sequence shown here is derived from an EMBL/GenBank/DDBJ whole genome shotgun (WGS) entry which is preliminary data.</text>
</comment>
<dbReference type="PANTHER" id="PTHR45753">
    <property type="entry name" value="ORNITHINE CARBAMOYLTRANSFERASE, MITOCHONDRIAL"/>
    <property type="match status" value="1"/>
</dbReference>
<dbReference type="SUPFAM" id="SSF53671">
    <property type="entry name" value="Aspartate/ornithine carbamoyltransferase"/>
    <property type="match status" value="1"/>
</dbReference>
<dbReference type="NCBIfam" id="TIGR00658">
    <property type="entry name" value="orni_carb_tr"/>
    <property type="match status" value="1"/>
</dbReference>
<keyword evidence="1 4" id="KW-0808">Transferase</keyword>
<reference evidence="4" key="1">
    <citation type="submission" date="2014-06" db="EMBL/GenBank/DDBJ databases">
        <title>Key roles for freshwater Actinobacteria revealed by deep metagenomic sequencing.</title>
        <authorList>
            <person name="Ghai R."/>
            <person name="Mizuno C.M."/>
            <person name="Picazo A."/>
            <person name="Camacho A."/>
            <person name="Rodriguez-Valera F."/>
        </authorList>
    </citation>
    <scope>NUCLEOTIDE SEQUENCE</scope>
</reference>
<protein>
    <submittedName>
        <fullName evidence="4">Ornithine carbamoyltransferase</fullName>
    </submittedName>
</protein>
<dbReference type="PANTHER" id="PTHR45753:SF3">
    <property type="entry name" value="ORNITHINE TRANSCARBAMYLASE, MITOCHONDRIAL"/>
    <property type="match status" value="1"/>
</dbReference>
<dbReference type="GO" id="GO:0019240">
    <property type="term" value="P:citrulline biosynthetic process"/>
    <property type="evidence" value="ECO:0007669"/>
    <property type="project" value="TreeGrafter"/>
</dbReference>
<dbReference type="AlphaFoldDB" id="A0A094PZ22"/>
<gene>
    <name evidence="4" type="ORF">GM51_15940</name>
</gene>
<dbReference type="Gene3D" id="3.40.50.1370">
    <property type="entry name" value="Aspartate/ornithine carbamoyltransferase"/>
    <property type="match status" value="2"/>
</dbReference>
<dbReference type="GO" id="GO:0004585">
    <property type="term" value="F:ornithine carbamoyltransferase activity"/>
    <property type="evidence" value="ECO:0007669"/>
    <property type="project" value="TreeGrafter"/>
</dbReference>
<dbReference type="EMBL" id="JNSL01000129">
    <property type="protein sequence ID" value="KGA14984.1"/>
    <property type="molecule type" value="Genomic_DNA"/>
</dbReference>
<dbReference type="PRINTS" id="PR00102">
    <property type="entry name" value="OTCASE"/>
</dbReference>
<accession>A0A094PZ22</accession>